<keyword evidence="7 8" id="KW-0472">Membrane</keyword>
<keyword evidence="5 8" id="KW-0812">Transmembrane</keyword>
<dbReference type="InterPro" id="IPR003004">
    <property type="entry name" value="GspF/PilC"/>
</dbReference>
<evidence type="ECO:0000259" key="9">
    <source>
        <dbReference type="Pfam" id="PF00482"/>
    </source>
</evidence>
<dbReference type="FunFam" id="1.20.81.30:FF:000001">
    <property type="entry name" value="Type II secretion system protein F"/>
    <property type="match status" value="2"/>
</dbReference>
<comment type="similarity">
    <text evidence="2">Belongs to the GSP F family.</text>
</comment>
<keyword evidence="3" id="KW-1003">Cell membrane</keyword>
<evidence type="ECO:0000256" key="7">
    <source>
        <dbReference type="ARBA" id="ARBA00023136"/>
    </source>
</evidence>
<evidence type="ECO:0000256" key="2">
    <source>
        <dbReference type="ARBA" id="ARBA00005745"/>
    </source>
</evidence>
<evidence type="ECO:0000256" key="5">
    <source>
        <dbReference type="ARBA" id="ARBA00022692"/>
    </source>
</evidence>
<feature type="domain" description="Type II secretion system protein GspF" evidence="9">
    <location>
        <begin position="284"/>
        <end position="404"/>
    </location>
</feature>
<dbReference type="Gene3D" id="1.20.81.30">
    <property type="entry name" value="Type II secretion system (T2SS), domain F"/>
    <property type="match status" value="2"/>
</dbReference>
<accession>A0A6J4GZ25</accession>
<comment type="subcellular location">
    <subcellularLocation>
        <location evidence="1">Cell inner membrane</location>
        <topology evidence="1">Multi-pass membrane protein</topology>
    </subcellularLocation>
</comment>
<dbReference type="InterPro" id="IPR018076">
    <property type="entry name" value="T2SS_GspF_dom"/>
</dbReference>
<reference evidence="10" key="1">
    <citation type="submission" date="2020-02" db="EMBL/GenBank/DDBJ databases">
        <authorList>
            <person name="Meier V. D."/>
        </authorList>
    </citation>
    <scope>NUCLEOTIDE SEQUENCE</scope>
    <source>
        <strain evidence="10">AVDCRST_MAG42</strain>
    </source>
</reference>
<feature type="domain" description="Type II secretion system protein GspF" evidence="9">
    <location>
        <begin position="81"/>
        <end position="204"/>
    </location>
</feature>
<proteinExistence type="inferred from homology"/>
<name>A0A6J4GZ25_9BACT</name>
<organism evidence="10">
    <name type="scientific">uncultured Chthoniobacterales bacterium</name>
    <dbReference type="NCBI Taxonomy" id="1836801"/>
    <lineage>
        <taxon>Bacteria</taxon>
        <taxon>Pseudomonadati</taxon>
        <taxon>Verrucomicrobiota</taxon>
        <taxon>Spartobacteria</taxon>
        <taxon>Chthoniobacterales</taxon>
        <taxon>environmental samples</taxon>
    </lineage>
</organism>
<evidence type="ECO:0000256" key="1">
    <source>
        <dbReference type="ARBA" id="ARBA00004429"/>
    </source>
</evidence>
<evidence type="ECO:0000313" key="10">
    <source>
        <dbReference type="EMBL" id="CAA9209945.1"/>
    </source>
</evidence>
<dbReference type="Pfam" id="PF00482">
    <property type="entry name" value="T2SSF"/>
    <property type="match status" value="2"/>
</dbReference>
<keyword evidence="4" id="KW-0997">Cell inner membrane</keyword>
<sequence length="419" mass="46150">MPQFSYRARNAQGGLVEGVLDCPDRSVAIRQIEQLRYIPIRIEAAGAQPQVASRGGAVAAPAPSTALAERLKIPHTQLLIFTEQLAHLLQAGMTLDEGLAVLEKRLKHPRVQQMTKALHQALVDGRSFSQALRDFPRIFPAIYVNLIAAGEASGALPDILKRLVSHLMQAKNLRDRVQQALIYPAFLALAGAALITIFITFMVPQLTSFMTQGGGVLPLPTRILLGAHHVITGYWWVGLILGIGGMIGFRAFVRTDEGRLTWDRFRLAVPGYGRIIRHRYYAQFSRTLGTLMENGVPLLKALDLVTEIAGNRYLERRLADVRRAVIDGANLSVALSQQHLFPELFTDMMAVGEQTGHFSDTMQTVADVYERELDRTVAIVSALIPPVIIAVIAVLVGFVVYSILSAVFDMTSSLQMRPQ</sequence>
<feature type="transmembrane region" description="Helical" evidence="8">
    <location>
        <begin position="234"/>
        <end position="253"/>
    </location>
</feature>
<dbReference type="PANTHER" id="PTHR30012">
    <property type="entry name" value="GENERAL SECRETION PATHWAY PROTEIN"/>
    <property type="match status" value="1"/>
</dbReference>
<dbReference type="PRINTS" id="PR00812">
    <property type="entry name" value="BCTERIALGSPF"/>
</dbReference>
<dbReference type="InterPro" id="IPR042094">
    <property type="entry name" value="T2SS_GspF_sf"/>
</dbReference>
<evidence type="ECO:0000256" key="3">
    <source>
        <dbReference type="ARBA" id="ARBA00022475"/>
    </source>
</evidence>
<gene>
    <name evidence="10" type="ORF">AVDCRST_MAG42-816</name>
</gene>
<keyword evidence="6 8" id="KW-1133">Transmembrane helix</keyword>
<evidence type="ECO:0000256" key="8">
    <source>
        <dbReference type="SAM" id="Phobius"/>
    </source>
</evidence>
<evidence type="ECO:0000256" key="4">
    <source>
        <dbReference type="ARBA" id="ARBA00022519"/>
    </source>
</evidence>
<evidence type="ECO:0000256" key="6">
    <source>
        <dbReference type="ARBA" id="ARBA00022989"/>
    </source>
</evidence>
<dbReference type="EMBL" id="CADCTA010000001">
    <property type="protein sequence ID" value="CAA9209945.1"/>
    <property type="molecule type" value="Genomic_DNA"/>
</dbReference>
<protein>
    <recommendedName>
        <fullName evidence="9">Type II secretion system protein GspF domain-containing protein</fullName>
    </recommendedName>
</protein>
<feature type="transmembrane region" description="Helical" evidence="8">
    <location>
        <begin position="181"/>
        <end position="203"/>
    </location>
</feature>
<dbReference type="PANTHER" id="PTHR30012:SF0">
    <property type="entry name" value="TYPE II SECRETION SYSTEM PROTEIN F-RELATED"/>
    <property type="match status" value="1"/>
</dbReference>
<feature type="transmembrane region" description="Helical" evidence="8">
    <location>
        <begin position="377"/>
        <end position="404"/>
    </location>
</feature>
<dbReference type="AlphaFoldDB" id="A0A6J4GZ25"/>
<dbReference type="GO" id="GO:0005886">
    <property type="term" value="C:plasma membrane"/>
    <property type="evidence" value="ECO:0007669"/>
    <property type="project" value="UniProtKB-SubCell"/>
</dbReference>